<dbReference type="Proteomes" id="UP000785679">
    <property type="component" value="Unassembled WGS sequence"/>
</dbReference>
<comment type="caution">
    <text evidence="1">The sequence shown here is derived from an EMBL/GenBank/DDBJ whole genome shotgun (WGS) entry which is preliminary data.</text>
</comment>
<organism evidence="1 2">
    <name type="scientific">Halteria grandinella</name>
    <dbReference type="NCBI Taxonomy" id="5974"/>
    <lineage>
        <taxon>Eukaryota</taxon>
        <taxon>Sar</taxon>
        <taxon>Alveolata</taxon>
        <taxon>Ciliophora</taxon>
        <taxon>Intramacronucleata</taxon>
        <taxon>Spirotrichea</taxon>
        <taxon>Stichotrichia</taxon>
        <taxon>Sporadotrichida</taxon>
        <taxon>Halteriidae</taxon>
        <taxon>Halteria</taxon>
    </lineage>
</organism>
<protein>
    <submittedName>
        <fullName evidence="1">Uncharacterized protein</fullName>
    </submittedName>
</protein>
<keyword evidence="2" id="KW-1185">Reference proteome</keyword>
<name>A0A8J8T9C8_HALGN</name>
<dbReference type="AlphaFoldDB" id="A0A8J8T9C8"/>
<evidence type="ECO:0000313" key="1">
    <source>
        <dbReference type="EMBL" id="TNV87124.1"/>
    </source>
</evidence>
<reference evidence="1" key="1">
    <citation type="submission" date="2019-06" db="EMBL/GenBank/DDBJ databases">
        <authorList>
            <person name="Zheng W."/>
        </authorList>
    </citation>
    <scope>NUCLEOTIDE SEQUENCE</scope>
    <source>
        <strain evidence="1">QDHG01</strain>
    </source>
</reference>
<sequence>MERVCALSVSQHHQGKWSSLLLKSQLQNFYLCQSLECCNLQHPRGFYSWSDCPQCLLRLYFRMVDSLPQVQLYHIPFQHLLFGLIDFAIAESWPAPHQLIWEMLRFQSFVPSYFPQSQMLPSQILPYLLYFLTLR</sequence>
<dbReference type="EMBL" id="RRYP01000617">
    <property type="protein sequence ID" value="TNV87124.1"/>
    <property type="molecule type" value="Genomic_DNA"/>
</dbReference>
<gene>
    <name evidence="1" type="ORF">FGO68_gene5568</name>
</gene>
<proteinExistence type="predicted"/>
<accession>A0A8J8T9C8</accession>
<evidence type="ECO:0000313" key="2">
    <source>
        <dbReference type="Proteomes" id="UP000785679"/>
    </source>
</evidence>